<protein>
    <submittedName>
        <fullName evidence="2">Uncharacterized protein</fullName>
    </submittedName>
</protein>
<dbReference type="HOGENOM" id="CLU_3374780_0_0_7"/>
<sequence length="34" mass="3666">MRQNEPDSEAAAPWLSAESPTDTGGAEFESGDRR</sequence>
<organism evidence="2 3">
    <name type="scientific">Myxococcus xanthus (strain DK1622)</name>
    <dbReference type="NCBI Taxonomy" id="246197"/>
    <lineage>
        <taxon>Bacteria</taxon>
        <taxon>Pseudomonadati</taxon>
        <taxon>Myxococcota</taxon>
        <taxon>Myxococcia</taxon>
        <taxon>Myxococcales</taxon>
        <taxon>Cystobacterineae</taxon>
        <taxon>Myxococcaceae</taxon>
        <taxon>Myxococcus</taxon>
    </lineage>
</organism>
<dbReference type="AlphaFoldDB" id="Q1CWB3"/>
<accession>Q1CWB3</accession>
<dbReference type="EnsemblBacteria" id="ABF92112">
    <property type="protein sequence ID" value="ABF92112"/>
    <property type="gene ID" value="MXAN_7197"/>
</dbReference>
<name>Q1CWB3_MYXXD</name>
<dbReference type="Proteomes" id="UP000002402">
    <property type="component" value="Chromosome"/>
</dbReference>
<keyword evidence="3" id="KW-1185">Reference proteome</keyword>
<evidence type="ECO:0000313" key="2">
    <source>
        <dbReference type="EMBL" id="ABF92112.1"/>
    </source>
</evidence>
<dbReference type="EMBL" id="CP000113">
    <property type="protein sequence ID" value="ABF92112.1"/>
    <property type="molecule type" value="Genomic_DNA"/>
</dbReference>
<evidence type="ECO:0000313" key="3">
    <source>
        <dbReference type="Proteomes" id="UP000002402"/>
    </source>
</evidence>
<gene>
    <name evidence="2" type="ordered locus">MXAN_7197</name>
</gene>
<dbReference type="KEGG" id="mxa:MXAN_7197"/>
<reference evidence="2 3" key="1">
    <citation type="journal article" date="2006" name="Proc. Natl. Acad. Sci. U.S.A.">
        <title>Evolution of sensory complexity recorded in a myxobacterial genome.</title>
        <authorList>
            <person name="Goldman B.S."/>
            <person name="Nierman W.C."/>
            <person name="Kaiser D."/>
            <person name="Slater S.C."/>
            <person name="Durkin A.S."/>
            <person name="Eisen J.A."/>
            <person name="Ronning C.M."/>
            <person name="Barbazuk W.B."/>
            <person name="Blanchard M."/>
            <person name="Field C."/>
            <person name="Halling C."/>
            <person name="Hinkle G."/>
            <person name="Iartchuk O."/>
            <person name="Kim H.S."/>
            <person name="Mackenzie C."/>
            <person name="Madupu R."/>
            <person name="Miller N."/>
            <person name="Shvartsbeyn A."/>
            <person name="Sullivan S.A."/>
            <person name="Vaudin M."/>
            <person name="Wiegand R."/>
            <person name="Kaplan H.B."/>
        </authorList>
    </citation>
    <scope>NUCLEOTIDE SEQUENCE [LARGE SCALE GENOMIC DNA]</scope>
    <source>
        <strain evidence="3">DK1622</strain>
    </source>
</reference>
<feature type="region of interest" description="Disordered" evidence="1">
    <location>
        <begin position="1"/>
        <end position="34"/>
    </location>
</feature>
<evidence type="ECO:0000256" key="1">
    <source>
        <dbReference type="SAM" id="MobiDB-lite"/>
    </source>
</evidence>
<proteinExistence type="predicted"/>